<dbReference type="InterPro" id="IPR035919">
    <property type="entry name" value="EAL_sf"/>
</dbReference>
<dbReference type="KEGG" id="gni:GNIT_1649"/>
<dbReference type="SMART" id="SM00267">
    <property type="entry name" value="GGDEF"/>
    <property type="match status" value="1"/>
</dbReference>
<dbReference type="Pfam" id="PF13185">
    <property type="entry name" value="GAF_2"/>
    <property type="match status" value="1"/>
</dbReference>
<dbReference type="InterPro" id="IPR043128">
    <property type="entry name" value="Rev_trsase/Diguanyl_cyclase"/>
</dbReference>
<dbReference type="SMART" id="SM00052">
    <property type="entry name" value="EAL"/>
    <property type="match status" value="1"/>
</dbReference>
<dbReference type="Pfam" id="PF00563">
    <property type="entry name" value="EAL"/>
    <property type="match status" value="1"/>
</dbReference>
<evidence type="ECO:0000313" key="3">
    <source>
        <dbReference type="EMBL" id="AEP29765.1"/>
    </source>
</evidence>
<evidence type="ECO:0000313" key="4">
    <source>
        <dbReference type="Proteomes" id="UP000009282"/>
    </source>
</evidence>
<dbReference type="PANTHER" id="PTHR33121:SF70">
    <property type="entry name" value="SIGNALING PROTEIN YKOW"/>
    <property type="match status" value="1"/>
</dbReference>
<dbReference type="PANTHER" id="PTHR33121">
    <property type="entry name" value="CYCLIC DI-GMP PHOSPHODIESTERASE PDEF"/>
    <property type="match status" value="1"/>
</dbReference>
<dbReference type="AlphaFoldDB" id="G4QHD4"/>
<keyword evidence="4" id="KW-1185">Reference proteome</keyword>
<dbReference type="Gene3D" id="3.30.450.40">
    <property type="match status" value="2"/>
</dbReference>
<dbReference type="Pfam" id="PF01590">
    <property type="entry name" value="GAF"/>
    <property type="match status" value="1"/>
</dbReference>
<feature type="domain" description="EAL" evidence="1">
    <location>
        <begin position="526"/>
        <end position="779"/>
    </location>
</feature>
<dbReference type="Pfam" id="PF00990">
    <property type="entry name" value="GGDEF"/>
    <property type="match status" value="1"/>
</dbReference>
<dbReference type="InterPro" id="IPR001633">
    <property type="entry name" value="EAL_dom"/>
</dbReference>
<dbReference type="Gene3D" id="3.20.20.450">
    <property type="entry name" value="EAL domain"/>
    <property type="match status" value="1"/>
</dbReference>
<dbReference type="NCBIfam" id="TIGR00254">
    <property type="entry name" value="GGDEF"/>
    <property type="match status" value="1"/>
</dbReference>
<proteinExistence type="predicted"/>
<dbReference type="CDD" id="cd01949">
    <property type="entry name" value="GGDEF"/>
    <property type="match status" value="1"/>
</dbReference>
<dbReference type="SUPFAM" id="SSF55073">
    <property type="entry name" value="Nucleotide cyclase"/>
    <property type="match status" value="1"/>
</dbReference>
<dbReference type="PROSITE" id="PS50887">
    <property type="entry name" value="GGDEF"/>
    <property type="match status" value="1"/>
</dbReference>
<dbReference type="RefSeq" id="WP_014108639.1">
    <property type="nucleotide sequence ID" value="NC_016041.1"/>
</dbReference>
<dbReference type="OrthoDB" id="6597954at2"/>
<dbReference type="InterPro" id="IPR050706">
    <property type="entry name" value="Cyclic-di-GMP_PDE-like"/>
</dbReference>
<dbReference type="InterPro" id="IPR000160">
    <property type="entry name" value="GGDEF_dom"/>
</dbReference>
<evidence type="ECO:0000259" key="1">
    <source>
        <dbReference type="PROSITE" id="PS50883"/>
    </source>
</evidence>
<protein>
    <submittedName>
        <fullName evidence="3">Diguanylate cyclase</fullName>
    </submittedName>
</protein>
<organism evidence="3 4">
    <name type="scientific">Glaciecola nitratireducens (strain JCM 12485 / KCTC 12276 / FR1064)</name>
    <dbReference type="NCBI Taxonomy" id="1085623"/>
    <lineage>
        <taxon>Bacteria</taxon>
        <taxon>Pseudomonadati</taxon>
        <taxon>Pseudomonadota</taxon>
        <taxon>Gammaproteobacteria</taxon>
        <taxon>Alteromonadales</taxon>
        <taxon>Alteromonadaceae</taxon>
        <taxon>Brumicola</taxon>
    </lineage>
</organism>
<dbReference type="SMART" id="SM00065">
    <property type="entry name" value="GAF"/>
    <property type="match status" value="2"/>
</dbReference>
<dbReference type="Proteomes" id="UP000009282">
    <property type="component" value="Chromosome"/>
</dbReference>
<dbReference type="SUPFAM" id="SSF55781">
    <property type="entry name" value="GAF domain-like"/>
    <property type="match status" value="2"/>
</dbReference>
<dbReference type="eggNOG" id="COG5001">
    <property type="taxonomic scope" value="Bacteria"/>
</dbReference>
<feature type="domain" description="GGDEF" evidence="2">
    <location>
        <begin position="389"/>
        <end position="517"/>
    </location>
</feature>
<dbReference type="InterPro" id="IPR029787">
    <property type="entry name" value="Nucleotide_cyclase"/>
</dbReference>
<dbReference type="STRING" id="1085623.GNIT_1649"/>
<dbReference type="InterPro" id="IPR029016">
    <property type="entry name" value="GAF-like_dom_sf"/>
</dbReference>
<dbReference type="PROSITE" id="PS50883">
    <property type="entry name" value="EAL"/>
    <property type="match status" value="1"/>
</dbReference>
<gene>
    <name evidence="3" type="ordered locus">GNIT_1649</name>
</gene>
<evidence type="ECO:0000259" key="2">
    <source>
        <dbReference type="PROSITE" id="PS50887"/>
    </source>
</evidence>
<name>G4QHD4_GLANF</name>
<dbReference type="EMBL" id="CP003060">
    <property type="protein sequence ID" value="AEP29765.1"/>
    <property type="molecule type" value="Genomic_DNA"/>
</dbReference>
<dbReference type="Gene3D" id="3.30.70.270">
    <property type="match status" value="1"/>
</dbReference>
<dbReference type="GO" id="GO:0071111">
    <property type="term" value="F:cyclic-guanylate-specific phosphodiesterase activity"/>
    <property type="evidence" value="ECO:0007669"/>
    <property type="project" value="InterPro"/>
</dbReference>
<accession>G4QHD4</accession>
<dbReference type="CDD" id="cd01948">
    <property type="entry name" value="EAL"/>
    <property type="match status" value="1"/>
</dbReference>
<sequence length="781" mass="88010">MNSVDHQELARLQALTESNLLDTPSSPVLNTLLKIAKETFSVNIAAVSLIDKERQWFKAKVGINICETAREISFCDHTIKQDIAMIVEDTKLSEVFIDNPLVTDYPHIRFYSGIPIRSSTGHKLGAFCLIHNEPKIFSKEDVALQAKFARLVEIELDNLSHTHNVNSPTAEQVNKAVFRAQHVFLDTDNEKLTFNILLNDLLELSESDFGYIGEVKYSADESSERQYLEMKSVCEITSNDEINVPYNNADKNALNLRDIEDLLGFSFTSGENLIINDFSAVADTKAPALKDIMVTSYCAIPIRSKNTIIGQIGLANRKKGYSKAFINTIEAITYTVGVLIERSKLLQEKQNYTRRLYNAAHIDETSGLPNRRSLSDYLDTIVSGSNGPSTFSICFLDLDGFKLINDTYGHHDGDKLLSIIGEKLEQVTRKEDFVARISGDEFVVVLHHASVEIYQRILEAINTPFQLERGIVKVSASMGIAKYPDDGSDMDQLLRYADQAMYIAKHKGKNQAVHFNVNLYREEQRKSEAMTEVAQALINNEIKPYFQPKFSVTSKQILGFEILSRWAHKEKGILSPAFFLPSIQETHVQVAFDEFIFTLVPDLLDNLHKLDAQFTLNINVSPEYFNSEDFLSRIEKIACEHPNKVSYLILEIVESTALGDLDSAVERLHYCKKLGYRISLDDFGTSFSSLTYFRSLPADEVKIDRTFIADILTDPQDVAITKAIINMAAAFCRNVVAEGVESEEQLALLKEMGCQTAQGYLVAKPMPFDEIENFLTQQQEI</sequence>
<dbReference type="InterPro" id="IPR003018">
    <property type="entry name" value="GAF"/>
</dbReference>
<dbReference type="SUPFAM" id="SSF141868">
    <property type="entry name" value="EAL domain-like"/>
    <property type="match status" value="1"/>
</dbReference>
<dbReference type="HOGENOM" id="CLU_000445_70_34_6"/>
<reference evidence="3 4" key="1">
    <citation type="journal article" date="2011" name="J. Bacteriol.">
        <title>Complete genome sequence of seawater bacterium Glaciecola nitratireducens FR1064T.</title>
        <authorList>
            <person name="Bian F."/>
            <person name="Qin Q.L."/>
            <person name="Xie B.B."/>
            <person name="Shu Y.L."/>
            <person name="Zhang X.Y."/>
            <person name="Yu Y."/>
            <person name="Chen B."/>
            <person name="Chen X.L."/>
            <person name="Zhou B.C."/>
            <person name="Zhang Y.Z."/>
        </authorList>
    </citation>
    <scope>NUCLEOTIDE SEQUENCE [LARGE SCALE GENOMIC DNA]</scope>
    <source>
        <strain evidence="4">JCM 12485 / KCTC 12276 / FR1064</strain>
    </source>
</reference>